<accession>A0A1L5NT48</accession>
<gene>
    <name evidence="2" type="ORF">IE4872_PD00543</name>
</gene>
<evidence type="ECO:0000313" key="2">
    <source>
        <dbReference type="EMBL" id="APO71074.1"/>
    </source>
</evidence>
<geneLocation type="plasmid" evidence="3">
    <name>prgalie4872d</name>
</geneLocation>
<reference evidence="2 3" key="1">
    <citation type="submission" date="2016-09" db="EMBL/GenBank/DDBJ databases">
        <title>The complete genome sequences of Rhizobium gallicum, symbiovars gallicum and phaseoli, symbionts associated to common bean (Phaseolus vulgaris).</title>
        <authorList>
            <person name="Bustos P."/>
            <person name="Santamaria R.I."/>
            <person name="Perez-Carrascal O.M."/>
            <person name="Juarez S."/>
            <person name="Lozano L."/>
            <person name="Martinez-Flores I."/>
            <person name="Martinez-Romero E."/>
            <person name="Cevallos M."/>
            <person name="Romero D."/>
            <person name="Davila G."/>
            <person name="Gonzalez V."/>
        </authorList>
    </citation>
    <scope>NUCLEOTIDE SEQUENCE [LARGE SCALE GENOMIC DNA]</scope>
    <source>
        <strain evidence="2 3">IE4872</strain>
        <plasmid evidence="3">prgalie4872d</plasmid>
    </source>
</reference>
<evidence type="ECO:0000313" key="3">
    <source>
        <dbReference type="Proteomes" id="UP000184749"/>
    </source>
</evidence>
<keyword evidence="2" id="KW-0614">Plasmid</keyword>
<name>A0A1L5NT48_9HYPH</name>
<feature type="region of interest" description="Disordered" evidence="1">
    <location>
        <begin position="63"/>
        <end position="85"/>
    </location>
</feature>
<protein>
    <submittedName>
        <fullName evidence="2">Uncharacterized protein</fullName>
    </submittedName>
</protein>
<dbReference type="Proteomes" id="UP000184749">
    <property type="component" value="Plasmid pRgalIE4872d"/>
</dbReference>
<dbReference type="OrthoDB" id="8453964at2"/>
<dbReference type="RefSeq" id="WP_074071460.1">
    <property type="nucleotide sequence ID" value="NZ_CP017105.1"/>
</dbReference>
<sequence length="85" mass="9388">MVLFELLSFTDEEVDLITSALRRWSQKNRVEIHSERGQDAVKRAIELVSCGIKSSDTLVERLNHDCAPPPGGHPSSLAGDENRTG</sequence>
<dbReference type="AlphaFoldDB" id="A0A1L5NT48"/>
<organism evidence="2 3">
    <name type="scientific">Rhizobium gallicum</name>
    <dbReference type="NCBI Taxonomy" id="56730"/>
    <lineage>
        <taxon>Bacteria</taxon>
        <taxon>Pseudomonadati</taxon>
        <taxon>Pseudomonadota</taxon>
        <taxon>Alphaproteobacteria</taxon>
        <taxon>Hyphomicrobiales</taxon>
        <taxon>Rhizobiaceae</taxon>
        <taxon>Rhizobium/Agrobacterium group</taxon>
        <taxon>Rhizobium</taxon>
    </lineage>
</organism>
<proteinExistence type="predicted"/>
<dbReference type="EMBL" id="CP017105">
    <property type="protein sequence ID" value="APO71074.1"/>
    <property type="molecule type" value="Genomic_DNA"/>
</dbReference>
<evidence type="ECO:0000256" key="1">
    <source>
        <dbReference type="SAM" id="MobiDB-lite"/>
    </source>
</evidence>